<dbReference type="NCBIfam" id="NF033451">
    <property type="entry name" value="BREX_2_MTaseX"/>
    <property type="match status" value="1"/>
</dbReference>
<dbReference type="SUPFAM" id="SSF53335">
    <property type="entry name" value="S-adenosyl-L-methionine-dependent methyltransferases"/>
    <property type="match status" value="1"/>
</dbReference>
<dbReference type="InterPro" id="IPR011639">
    <property type="entry name" value="MethylTrfase_TaqI-like_dom"/>
</dbReference>
<evidence type="ECO:0000313" key="8">
    <source>
        <dbReference type="EMBL" id="WIM67643.1"/>
    </source>
</evidence>
<organism evidence="8 9">
    <name type="scientific">Corynebacterium breve</name>
    <dbReference type="NCBI Taxonomy" id="3049799"/>
    <lineage>
        <taxon>Bacteria</taxon>
        <taxon>Bacillati</taxon>
        <taxon>Actinomycetota</taxon>
        <taxon>Actinomycetes</taxon>
        <taxon>Mycobacteriales</taxon>
        <taxon>Corynebacteriaceae</taxon>
        <taxon>Corynebacterium</taxon>
    </lineage>
</organism>
<dbReference type="InterPro" id="IPR029063">
    <property type="entry name" value="SAM-dependent_MTases_sf"/>
</dbReference>
<gene>
    <name evidence="8" type="primary">pglX</name>
    <name evidence="8" type="ORF">QP027_11245</name>
</gene>
<feature type="domain" description="Type II methyltransferase M.TaqI-like" evidence="6">
    <location>
        <begin position="274"/>
        <end position="456"/>
    </location>
</feature>
<dbReference type="PANTHER" id="PTHR33841:SF1">
    <property type="entry name" value="DNA METHYLTRANSFERASE A"/>
    <property type="match status" value="1"/>
</dbReference>
<keyword evidence="2 8" id="KW-0489">Methyltransferase</keyword>
<feature type="domain" description="DUF7008" evidence="7">
    <location>
        <begin position="818"/>
        <end position="1187"/>
    </location>
</feature>
<dbReference type="PRINTS" id="PR00507">
    <property type="entry name" value="N12N6MTFRASE"/>
</dbReference>
<name>A0ABY8VG74_9CORY</name>
<reference evidence="8 9" key="1">
    <citation type="submission" date="2023-05" db="EMBL/GenBank/DDBJ databases">
        <title>Corynebacterium suedekumii sp. nov. and Corynebacterium breve sp. nov. isolated from raw cow's milk.</title>
        <authorList>
            <person name="Baer M.K."/>
            <person name="Mehl L."/>
            <person name="Hellmuth R."/>
            <person name="Marke G."/>
            <person name="Lipski A."/>
        </authorList>
    </citation>
    <scope>NUCLEOTIDE SEQUENCE [LARGE SCALE GENOMIC DNA]</scope>
    <source>
        <strain evidence="8 9">R4</strain>
    </source>
</reference>
<dbReference type="Pfam" id="PF22654">
    <property type="entry name" value="DUF7008"/>
    <property type="match status" value="1"/>
</dbReference>
<evidence type="ECO:0000259" key="7">
    <source>
        <dbReference type="Pfam" id="PF22654"/>
    </source>
</evidence>
<dbReference type="EC" id="2.1.1.72" evidence="1"/>
<dbReference type="InterPro" id="IPR002052">
    <property type="entry name" value="DNA_methylase_N6_adenine_CS"/>
</dbReference>
<evidence type="ECO:0000256" key="2">
    <source>
        <dbReference type="ARBA" id="ARBA00022603"/>
    </source>
</evidence>
<dbReference type="Gene3D" id="3.40.50.150">
    <property type="entry name" value="Vaccinia Virus protein VP39"/>
    <property type="match status" value="1"/>
</dbReference>
<dbReference type="RefSeq" id="WP_284824880.1">
    <property type="nucleotide sequence ID" value="NZ_CP126969.1"/>
</dbReference>
<keyword evidence="9" id="KW-1185">Reference proteome</keyword>
<evidence type="ECO:0000256" key="4">
    <source>
        <dbReference type="ARBA" id="ARBA00022691"/>
    </source>
</evidence>
<evidence type="ECO:0000256" key="1">
    <source>
        <dbReference type="ARBA" id="ARBA00011900"/>
    </source>
</evidence>
<sequence length="1195" mass="136249">MVVAASDLTTHLKPVVATLVDDMRTTLHASAEDMAMFRGDFAKAQKAERVGVSFEDWEDEQLTHAAVGWVVTSVFVRFIEDNELFGPGRVFLSGYTDELRDAARFYEQQLYRAHPELSYRGYLEACFAELGKVDATAGLVDEHAAYRIYAPSEDGTKVLVEFWRTVGAQGKVISLNDEHLDTRYLGDLYENLSEFARKKYALRQTPEFVEEFILDRTLTPALQDRPLEGFKLIDPTCGSGHFLIGAFKRLFQAWRDLEPAGERRVHAKKAMRAIHGVDINPFAVAITKFRLVVQYIQALQETYIPEKMDIPFTILTGDSLLFGSDDGGNFPLDGDSGALGIAPFAYSTEDPAALNEILRSEKYDVVIGNPPYITPKDPKQNQRIRSRYKQYCKGTYALTVPFMVKFFRLAKGEDASSALGWVGQITSNSFMQREFGKPLMERFFDEVELREIIDSSGAYIPGHGTPTVILVGRNIKQTTETIRGVLGIEGEPGVPEDSEQGQVWQSIVQAIDKPGFENRFLSVKDLPSSFALQHPWSLEGGAAPELSHSIDVARKSEIGDLTNEIGRTVSSGADAYFYRPRFSFKTSRLDQHIPLVIGQGVRDYRLQSDSCTVFPYDLRTAMDVEPDPNLKQDLWTWRPVLRSRRLFGQTPEERRMRWIDLAEFYRKRFVTNLGIAFAFVATHNHFVLDRGGKVFKQSAPVIKLPEHATEDDHLELLGVLNSSVAAFWLKQNSHGKGIGGVNQESRHELFDEFFEFTGTTLKRFPLPDGNVTERARRIDTLAQELDSWEPDNLFQKEAPAQELINKAHEEYTRIRHLMIAEQEELDWAVYHLYGLTEENLAMPVGNVDGIALGQRAFEIRLARNIEASDGEKETAWFERHHSAPITEVPRSWDEGYQEVVVKRLELMESDKFIDLLERPEYKRRWASDTWDEKVTAALRDWLLDKLETPALWFRTDGMPRPRTIGELAGQVEGRVDFQGFVDVLRLWHSKRDATTLQMLTDLLKGQAVPYLKEHRYKKGGLRKRAAWERTWQQQREEDAGTRASEDVEVPPNYRSADMYPDVWAHRGKLDVPKERFIAYPGTSPADDPTLMIGWAGWNHLQQGLAIYLLFDDRLEEDAPVEVLGGILNGLQQELPWIMQWHNDIDPDMGERMGDYLTKLLHGGADRCGIAVEDLHQYVPDQKTRRRATKKKEKEK</sequence>
<dbReference type="InterPro" id="IPR054277">
    <property type="entry name" value="DUF7008"/>
</dbReference>
<dbReference type="GO" id="GO:0009007">
    <property type="term" value="F:site-specific DNA-methyltransferase (adenine-specific) activity"/>
    <property type="evidence" value="ECO:0007669"/>
    <property type="project" value="UniProtKB-EC"/>
</dbReference>
<dbReference type="PANTHER" id="PTHR33841">
    <property type="entry name" value="DNA METHYLTRANSFERASE YEEA-RELATED"/>
    <property type="match status" value="1"/>
</dbReference>
<accession>A0ABY8VG74</accession>
<keyword evidence="4" id="KW-0949">S-adenosyl-L-methionine</keyword>
<evidence type="ECO:0000256" key="3">
    <source>
        <dbReference type="ARBA" id="ARBA00022679"/>
    </source>
</evidence>
<dbReference type="Pfam" id="PF07669">
    <property type="entry name" value="Eco57I"/>
    <property type="match status" value="1"/>
</dbReference>
<dbReference type="InterPro" id="IPR050953">
    <property type="entry name" value="N4_N6_ade-DNA_methylase"/>
</dbReference>
<dbReference type="EMBL" id="CP126969">
    <property type="protein sequence ID" value="WIM67643.1"/>
    <property type="molecule type" value="Genomic_DNA"/>
</dbReference>
<evidence type="ECO:0000256" key="5">
    <source>
        <dbReference type="ARBA" id="ARBA00047942"/>
    </source>
</evidence>
<proteinExistence type="predicted"/>
<evidence type="ECO:0000313" key="9">
    <source>
        <dbReference type="Proteomes" id="UP001225598"/>
    </source>
</evidence>
<dbReference type="PROSITE" id="PS00092">
    <property type="entry name" value="N6_MTASE"/>
    <property type="match status" value="1"/>
</dbReference>
<protein>
    <recommendedName>
        <fullName evidence="1">site-specific DNA-methyltransferase (adenine-specific)</fullName>
        <ecNumber evidence="1">2.1.1.72</ecNumber>
    </recommendedName>
</protein>
<comment type="catalytic activity">
    <reaction evidence="5">
        <text>a 2'-deoxyadenosine in DNA + S-adenosyl-L-methionine = an N(6)-methyl-2'-deoxyadenosine in DNA + S-adenosyl-L-homocysteine + H(+)</text>
        <dbReference type="Rhea" id="RHEA:15197"/>
        <dbReference type="Rhea" id="RHEA-COMP:12418"/>
        <dbReference type="Rhea" id="RHEA-COMP:12419"/>
        <dbReference type="ChEBI" id="CHEBI:15378"/>
        <dbReference type="ChEBI" id="CHEBI:57856"/>
        <dbReference type="ChEBI" id="CHEBI:59789"/>
        <dbReference type="ChEBI" id="CHEBI:90615"/>
        <dbReference type="ChEBI" id="CHEBI:90616"/>
        <dbReference type="EC" id="2.1.1.72"/>
    </reaction>
</comment>
<dbReference type="Proteomes" id="UP001225598">
    <property type="component" value="Chromosome"/>
</dbReference>
<evidence type="ECO:0000259" key="6">
    <source>
        <dbReference type="Pfam" id="PF07669"/>
    </source>
</evidence>
<dbReference type="GO" id="GO:0032259">
    <property type="term" value="P:methylation"/>
    <property type="evidence" value="ECO:0007669"/>
    <property type="project" value="UniProtKB-KW"/>
</dbReference>
<keyword evidence="3 8" id="KW-0808">Transferase</keyword>